<dbReference type="EMBL" id="FOVR01000011">
    <property type="protein sequence ID" value="SFO70890.1"/>
    <property type="molecule type" value="Genomic_DNA"/>
</dbReference>
<accession>A0A1I5JDZ3</accession>
<evidence type="ECO:0000313" key="2">
    <source>
        <dbReference type="EMBL" id="SFO70890.1"/>
    </source>
</evidence>
<dbReference type="RefSeq" id="WP_139229309.1">
    <property type="nucleotide sequence ID" value="NZ_FOVR01000011.1"/>
</dbReference>
<gene>
    <name evidence="2" type="ORF">SAMN04488056_111100</name>
</gene>
<reference evidence="2 3" key="1">
    <citation type="submission" date="2016-10" db="EMBL/GenBank/DDBJ databases">
        <authorList>
            <person name="de Groot N.N."/>
        </authorList>
    </citation>
    <scope>NUCLEOTIDE SEQUENCE [LARGE SCALE GENOMIC DNA]</scope>
    <source>
        <strain evidence="2 3">CGMCC 1.9157</strain>
    </source>
</reference>
<dbReference type="OrthoDB" id="9957830at2"/>
<dbReference type="Proteomes" id="UP000199236">
    <property type="component" value="Unassembled WGS sequence"/>
</dbReference>
<protein>
    <submittedName>
        <fullName evidence="2">Uncharacterized protein</fullName>
    </submittedName>
</protein>
<organism evidence="2 3">
    <name type="scientific">Cohaesibacter marisflavi</name>
    <dbReference type="NCBI Taxonomy" id="655353"/>
    <lineage>
        <taxon>Bacteria</taxon>
        <taxon>Pseudomonadati</taxon>
        <taxon>Pseudomonadota</taxon>
        <taxon>Alphaproteobacteria</taxon>
        <taxon>Hyphomicrobiales</taxon>
        <taxon>Cohaesibacteraceae</taxon>
    </lineage>
</organism>
<evidence type="ECO:0000256" key="1">
    <source>
        <dbReference type="SAM" id="MobiDB-lite"/>
    </source>
</evidence>
<keyword evidence="3" id="KW-1185">Reference proteome</keyword>
<evidence type="ECO:0000313" key="3">
    <source>
        <dbReference type="Proteomes" id="UP000199236"/>
    </source>
</evidence>
<dbReference type="AlphaFoldDB" id="A0A1I5JDZ3"/>
<feature type="region of interest" description="Disordered" evidence="1">
    <location>
        <begin position="83"/>
        <end position="116"/>
    </location>
</feature>
<name>A0A1I5JDZ3_9HYPH</name>
<proteinExistence type="predicted"/>
<sequence length="116" mass="12692">MTHLWISLMRLVLVAFLGAGLFAVSSVSGATQSRDDSCRALSMVRCDAASRCIWVKSYMTKTGARIGAHCLAKNRNKSSAINKLLNGEKSSTTVTRIPPQRRGSITRNPKPSEKLR</sequence>